<sequence length="86" mass="9468">MASPDNLARLKLWTFRTFTDSWVFDAFLHDTETLIKALQKSLSNDSDTLKVPADTNSAASIFNLIKPETVPTPTGSGSEPEMATKH</sequence>
<evidence type="ECO:0000256" key="1">
    <source>
        <dbReference type="SAM" id="MobiDB-lite"/>
    </source>
</evidence>
<evidence type="ECO:0000313" key="2">
    <source>
        <dbReference type="EMBL" id="DAD20466.1"/>
    </source>
</evidence>
<dbReference type="Proteomes" id="UP000607653">
    <property type="component" value="Unassembled WGS sequence"/>
</dbReference>
<reference evidence="2 3" key="1">
    <citation type="journal article" date="2020" name="Mol. Biol. Evol.">
        <title>Distinct Expression and Methylation Patterns for Genes with Different Fates following a Single Whole-Genome Duplication in Flowering Plants.</title>
        <authorList>
            <person name="Shi T."/>
            <person name="Rahmani R.S."/>
            <person name="Gugger P.F."/>
            <person name="Wang M."/>
            <person name="Li H."/>
            <person name="Zhang Y."/>
            <person name="Li Z."/>
            <person name="Wang Q."/>
            <person name="Van de Peer Y."/>
            <person name="Marchal K."/>
            <person name="Chen J."/>
        </authorList>
    </citation>
    <scope>NUCLEOTIDE SEQUENCE [LARGE SCALE GENOMIC DNA]</scope>
    <source>
        <tissue evidence="2">Leaf</tissue>
    </source>
</reference>
<organism evidence="2 3">
    <name type="scientific">Nelumbo nucifera</name>
    <name type="common">Sacred lotus</name>
    <dbReference type="NCBI Taxonomy" id="4432"/>
    <lineage>
        <taxon>Eukaryota</taxon>
        <taxon>Viridiplantae</taxon>
        <taxon>Streptophyta</taxon>
        <taxon>Embryophyta</taxon>
        <taxon>Tracheophyta</taxon>
        <taxon>Spermatophyta</taxon>
        <taxon>Magnoliopsida</taxon>
        <taxon>Proteales</taxon>
        <taxon>Nelumbonaceae</taxon>
        <taxon>Nelumbo</taxon>
    </lineage>
</organism>
<name>A0A822XND9_NELNU</name>
<dbReference type="AlphaFoldDB" id="A0A822XND9"/>
<accession>A0A822XND9</accession>
<dbReference type="EMBL" id="DUZY01000001">
    <property type="protein sequence ID" value="DAD20466.1"/>
    <property type="molecule type" value="Genomic_DNA"/>
</dbReference>
<protein>
    <submittedName>
        <fullName evidence="2">Uncharacterized protein</fullName>
    </submittedName>
</protein>
<keyword evidence="3" id="KW-1185">Reference proteome</keyword>
<proteinExistence type="predicted"/>
<gene>
    <name evidence="2" type="ORF">HUJ06_021929</name>
</gene>
<evidence type="ECO:0000313" key="3">
    <source>
        <dbReference type="Proteomes" id="UP000607653"/>
    </source>
</evidence>
<feature type="region of interest" description="Disordered" evidence="1">
    <location>
        <begin position="66"/>
        <end position="86"/>
    </location>
</feature>
<comment type="caution">
    <text evidence="2">The sequence shown here is derived from an EMBL/GenBank/DDBJ whole genome shotgun (WGS) entry which is preliminary data.</text>
</comment>